<dbReference type="GO" id="GO:0005525">
    <property type="term" value="F:GTP binding"/>
    <property type="evidence" value="ECO:0007669"/>
    <property type="project" value="InterPro"/>
</dbReference>
<sequence length="433" mass="48772">MAPNLWEEKRDEFAEKESSTFNFARESAGDVLSILLVGGTGAGKSTIVNSLLDKEVAQTGHGVPVTQAFEEFTEEGKDIKVVDSKGLEHGGHSTFLRSVKKYINKPKGSLAFRDQVHCVWFVQDVTQARVQPFEIEFVKGLSRDIHVCVILNKCDTDPSGERVKTLADIWRKEMKDSSSCLGVFEVVGKREAMSSTKCCPKCQSRKILKKFKDDTCTIKCKACKEDTLVSRKEGLPDAVSTCMQILPTLQKNAYSRSWRHEYDSYDRKARLSILDFANRVSLLHKKNSRLAVADMARRIGLAWQCDGLGEQLAEMAGSEFDSYNAETTAFFKIIRDVFSNKERTGKALAVSIGTELSHFLKVWRESVLVKAGIMEGKEYLYSIMKGSQFARKVDKTRVELGLKPLPVYLGLEKRRARGKFDSHVVQFYSQETK</sequence>
<organism evidence="2">
    <name type="scientific">Palpitomonas bilix</name>
    <dbReference type="NCBI Taxonomy" id="652834"/>
    <lineage>
        <taxon>Eukaryota</taxon>
        <taxon>Eukaryota incertae sedis</taxon>
    </lineage>
</organism>
<dbReference type="Pfam" id="PF01926">
    <property type="entry name" value="MMR_HSR1"/>
    <property type="match status" value="1"/>
</dbReference>
<reference evidence="2" key="1">
    <citation type="submission" date="2021-01" db="EMBL/GenBank/DDBJ databases">
        <authorList>
            <person name="Corre E."/>
            <person name="Pelletier E."/>
            <person name="Niang G."/>
            <person name="Scheremetjew M."/>
            <person name="Finn R."/>
            <person name="Kale V."/>
            <person name="Holt S."/>
            <person name="Cochrane G."/>
            <person name="Meng A."/>
            <person name="Brown T."/>
            <person name="Cohen L."/>
        </authorList>
    </citation>
    <scope>NUCLEOTIDE SEQUENCE</scope>
    <source>
        <strain evidence="2">NIES-2562</strain>
    </source>
</reference>
<dbReference type="EMBL" id="HBIB01024316">
    <property type="protein sequence ID" value="CAE0253725.1"/>
    <property type="molecule type" value="Transcribed_RNA"/>
</dbReference>
<dbReference type="AlphaFoldDB" id="A0A7S3DCT9"/>
<accession>A0A7S3DCT9</accession>
<evidence type="ECO:0000313" key="2">
    <source>
        <dbReference type="EMBL" id="CAE0253725.1"/>
    </source>
</evidence>
<proteinExistence type="predicted"/>
<protein>
    <recommendedName>
        <fullName evidence="1">G domain-containing protein</fullName>
    </recommendedName>
</protein>
<feature type="domain" description="G" evidence="1">
    <location>
        <begin position="34"/>
        <end position="153"/>
    </location>
</feature>
<name>A0A7S3DCT9_9EUKA</name>
<dbReference type="InterPro" id="IPR027417">
    <property type="entry name" value="P-loop_NTPase"/>
</dbReference>
<dbReference type="SUPFAM" id="SSF52540">
    <property type="entry name" value="P-loop containing nucleoside triphosphate hydrolases"/>
    <property type="match status" value="1"/>
</dbReference>
<dbReference type="Gene3D" id="3.40.50.300">
    <property type="entry name" value="P-loop containing nucleotide triphosphate hydrolases"/>
    <property type="match status" value="1"/>
</dbReference>
<dbReference type="InterPro" id="IPR006073">
    <property type="entry name" value="GTP-bd"/>
</dbReference>
<dbReference type="CDD" id="cd00882">
    <property type="entry name" value="Ras_like_GTPase"/>
    <property type="match status" value="1"/>
</dbReference>
<evidence type="ECO:0000259" key="1">
    <source>
        <dbReference type="Pfam" id="PF01926"/>
    </source>
</evidence>
<gene>
    <name evidence="2" type="ORF">PBIL07802_LOCUS15960</name>
</gene>